<feature type="transmembrane region" description="Helical" evidence="1">
    <location>
        <begin position="57"/>
        <end position="77"/>
    </location>
</feature>
<feature type="transmembrane region" description="Helical" evidence="1">
    <location>
        <begin position="391"/>
        <end position="411"/>
    </location>
</feature>
<proteinExistence type="predicted"/>
<feature type="transmembrane region" description="Helical" evidence="1">
    <location>
        <begin position="319"/>
        <end position="342"/>
    </location>
</feature>
<feature type="transmembrane region" description="Helical" evidence="1">
    <location>
        <begin position="260"/>
        <end position="280"/>
    </location>
</feature>
<dbReference type="Pfam" id="PF13194">
    <property type="entry name" value="DUF4010"/>
    <property type="match status" value="1"/>
</dbReference>
<gene>
    <name evidence="4" type="ordered locus">SRM_01863</name>
</gene>
<reference evidence="5" key="2">
    <citation type="submission" date="2010-04" db="EMBL/GenBank/DDBJ databases">
        <title>Genome sequence of Salinibacter ruber M8.</title>
        <authorList>
            <consortium name="Genoscope"/>
        </authorList>
    </citation>
    <scope>NUCLEOTIDE SEQUENCE [LARGE SCALE GENOMIC DNA]</scope>
    <source>
        <strain evidence="5">M8</strain>
    </source>
</reference>
<feature type="transmembrane region" description="Helical" evidence="1">
    <location>
        <begin position="228"/>
        <end position="251"/>
    </location>
</feature>
<dbReference type="PANTHER" id="PTHR39084:SF1">
    <property type="entry name" value="DUF4010 DOMAIN-CONTAINING PROTEIN"/>
    <property type="match status" value="1"/>
</dbReference>
<keyword evidence="1" id="KW-0472">Membrane</keyword>
<feature type="transmembrane region" description="Helical" evidence="1">
    <location>
        <begin position="362"/>
        <end position="379"/>
    </location>
</feature>
<feature type="domain" description="MgtC/SapB/SrpB/YhiD N-terminal" evidence="2">
    <location>
        <begin position="62"/>
        <end position="187"/>
    </location>
</feature>
<dbReference type="PANTHER" id="PTHR39084">
    <property type="entry name" value="MEMBRANE PROTEIN-RELATED"/>
    <property type="match status" value="1"/>
</dbReference>
<feature type="domain" description="DUF4010" evidence="3">
    <location>
        <begin position="238"/>
        <end position="447"/>
    </location>
</feature>
<dbReference type="AlphaFoldDB" id="D5H9S9"/>
<accession>D5H9S9</accession>
<dbReference type="InterPro" id="IPR049177">
    <property type="entry name" value="MgtC_SapB_SrpB_YhiD_N"/>
</dbReference>
<feature type="transmembrane region" description="Helical" evidence="1">
    <location>
        <begin position="454"/>
        <end position="472"/>
    </location>
</feature>
<name>D5H9S9_SALRM</name>
<feature type="transmembrane region" description="Helical" evidence="1">
    <location>
        <begin position="143"/>
        <end position="162"/>
    </location>
</feature>
<evidence type="ECO:0000259" key="2">
    <source>
        <dbReference type="Pfam" id="PF02308"/>
    </source>
</evidence>
<evidence type="ECO:0000259" key="3">
    <source>
        <dbReference type="Pfam" id="PF13194"/>
    </source>
</evidence>
<keyword evidence="1" id="KW-1133">Transmembrane helix</keyword>
<feature type="transmembrane region" description="Helical" evidence="1">
    <location>
        <begin position="116"/>
        <end position="136"/>
    </location>
</feature>
<dbReference type="InterPro" id="IPR025105">
    <property type="entry name" value="DUF4010"/>
</dbReference>
<dbReference type="KEGG" id="srm:SRM_01863"/>
<sequence length="473" mass="49992">MARLDRRARRIPERERCDGPLFTLCLGPRPLMACGRPPRRCLLPTGHRTMPSDTLTLFYRFGVALVLGLFMGLQREYAYRDRADGEGELIAGARTFPIIALLGAASALSATELESAWPFAVTVIAVGVLLAVGHFLQARARDTGLTTEMAALVVFFTGGLCYWGDLRLAAALGVGTAVLLSLKVQTHALARTLNQEDVIATLKFAVITVIVLPLLPQQGYGPSPFDVLVPYNVWLMVVLISGISFLGYVLIKVVGPRRGVGLTGILGGLASSTAVTLSVAERSRDSAGLDRPFALAVLLAWAIMFVRVIVEVAVINPPLLLTVWAPILGVFVVILAYCGYLYGVQPVEKHDEPQTVKNPFRLGPAVTFGVLYAVILVVSNGAQTYFGDAGVYLSSVVAGLADVDAITLSMARLHESGDVGAVPATRAIVIAAAANTVLKGGIVALTGTSGLRRAVVPGLLLIVGASGVALLFI</sequence>
<dbReference type="HOGENOM" id="CLU_036781_1_1_10"/>
<dbReference type="Pfam" id="PF02308">
    <property type="entry name" value="MgtC"/>
    <property type="match status" value="1"/>
</dbReference>
<evidence type="ECO:0000256" key="1">
    <source>
        <dbReference type="SAM" id="Phobius"/>
    </source>
</evidence>
<dbReference type="Proteomes" id="UP000000933">
    <property type="component" value="Chromosome"/>
</dbReference>
<evidence type="ECO:0000313" key="5">
    <source>
        <dbReference type="Proteomes" id="UP000000933"/>
    </source>
</evidence>
<organism evidence="4 5">
    <name type="scientific">Salinibacter ruber (strain M8)</name>
    <dbReference type="NCBI Taxonomy" id="761659"/>
    <lineage>
        <taxon>Bacteria</taxon>
        <taxon>Pseudomonadati</taxon>
        <taxon>Rhodothermota</taxon>
        <taxon>Rhodothermia</taxon>
        <taxon>Rhodothermales</taxon>
        <taxon>Salinibacteraceae</taxon>
        <taxon>Salinibacter</taxon>
    </lineage>
</organism>
<dbReference type="EMBL" id="FP565814">
    <property type="protein sequence ID" value="CBH24784.1"/>
    <property type="molecule type" value="Genomic_DNA"/>
</dbReference>
<feature type="transmembrane region" description="Helical" evidence="1">
    <location>
        <begin position="423"/>
        <end position="442"/>
    </location>
</feature>
<keyword evidence="1" id="KW-0812">Transmembrane</keyword>
<protein>
    <submittedName>
        <fullName evidence="4">Uncharacterized protein</fullName>
    </submittedName>
</protein>
<feature type="transmembrane region" description="Helical" evidence="1">
    <location>
        <begin position="292"/>
        <end position="310"/>
    </location>
</feature>
<evidence type="ECO:0000313" key="4">
    <source>
        <dbReference type="EMBL" id="CBH24784.1"/>
    </source>
</evidence>
<reference evidence="4 5" key="1">
    <citation type="journal article" date="2010" name="ISME J.">
        <title>Fine-scale evolution: genomic, phenotypic and ecological differentiation in two coexisting Salinibacter ruber strains.</title>
        <authorList>
            <person name="Pena A."/>
            <person name="Teeling H."/>
            <person name="Huerta-Cepas J."/>
            <person name="Santos F."/>
            <person name="Yarza P."/>
            <person name="Brito-Echeverria J."/>
            <person name="Lucio M."/>
            <person name="Schmitt-Kopplin P."/>
            <person name="Meseguer I."/>
            <person name="Schenowitz C."/>
            <person name="Dossat C."/>
            <person name="Barbe V."/>
            <person name="Dopazo J."/>
            <person name="Rossello-Mora R."/>
            <person name="Schuler M."/>
            <person name="Glockner F.O."/>
            <person name="Amann R."/>
            <person name="Gabaldon T."/>
            <person name="Anton J."/>
        </authorList>
    </citation>
    <scope>NUCLEOTIDE SEQUENCE [LARGE SCALE GENOMIC DNA]</scope>
    <source>
        <strain evidence="4 5">M8</strain>
    </source>
</reference>